<feature type="compositionally biased region" description="Basic and acidic residues" evidence="2">
    <location>
        <begin position="498"/>
        <end position="510"/>
    </location>
</feature>
<dbReference type="PANTHER" id="PTHR38886">
    <property type="entry name" value="SESA DOMAIN-CONTAINING PROTEIN"/>
    <property type="match status" value="1"/>
</dbReference>
<dbReference type="EMBL" id="JAFJYH010000131">
    <property type="protein sequence ID" value="KAG4418320.1"/>
    <property type="molecule type" value="Genomic_DNA"/>
</dbReference>
<proteinExistence type="predicted"/>
<dbReference type="InterPro" id="IPR016197">
    <property type="entry name" value="Chromo-like_dom_sf"/>
</dbReference>
<dbReference type="OrthoDB" id="3045089at2759"/>
<sequence length="518" mass="59671">MALPIPFGFSAGDVIAVCILVKDVIKALDDVQGASAEYQQLCRELWSLDRALLEVELLSRTCDTSIELNALSCTTRRVVEQCKECMVSFLRKLKSYNRSLREGGSGDRIRDTGKKIKWALTQKEEIARFRTEINGHSSTINMLLITASINLTKLTDQNINAKLLIAQEQRDNIQQQQSAALSVIQGKLAESEINLKEQGTNTSRLVERMNYFFKLGAELKAFMFNIWTVNLKTYNAVMNLQTCIPREFKPCWIQEPLILTDALGRVAPIHLELINSWDVHKCGTWYQRMTELESPLSCDDGLESIEDVPDRREGASEDQQSQEHTASAHRTQKRKVGEAAFSDDDVRAFRRVRLLCPSQPSSESPSHWRAPFISEEMTPDEDETGDNEIDHDIHYDNRHEDDDDDISFISTDSEDYSSSVEFEVDRILAEKGTAKNKYYLISWMNYSVNRSSWEPHENVSSELLEDWLERLQRQTQGLEKPFDIASFEVAARRQDSWERRQHSRKQREMQRPIIRPRI</sequence>
<dbReference type="PROSITE" id="PS50013">
    <property type="entry name" value="CHROMO_2"/>
    <property type="match status" value="1"/>
</dbReference>
<dbReference type="SUPFAM" id="SSF54160">
    <property type="entry name" value="Chromo domain-like"/>
    <property type="match status" value="1"/>
</dbReference>
<comment type="subunit">
    <text evidence="1">Component of the NuA4 histone acetyltransferase complex.</text>
</comment>
<dbReference type="InterPro" id="IPR023780">
    <property type="entry name" value="Chromo_domain"/>
</dbReference>
<evidence type="ECO:0000259" key="3">
    <source>
        <dbReference type="PROSITE" id="PS50013"/>
    </source>
</evidence>
<dbReference type="InterPro" id="IPR000953">
    <property type="entry name" value="Chromo/chromo_shadow_dom"/>
</dbReference>
<feature type="compositionally biased region" description="Polar residues" evidence="2">
    <location>
        <begin position="317"/>
        <end position="329"/>
    </location>
</feature>
<dbReference type="SMART" id="SM00298">
    <property type="entry name" value="CHROMO"/>
    <property type="match status" value="1"/>
</dbReference>
<evidence type="ECO:0000313" key="5">
    <source>
        <dbReference type="Proteomes" id="UP000664132"/>
    </source>
</evidence>
<reference evidence="4" key="1">
    <citation type="submission" date="2021-02" db="EMBL/GenBank/DDBJ databases">
        <title>Genome sequence Cadophora malorum strain M34.</title>
        <authorList>
            <person name="Stefanovic E."/>
            <person name="Vu D."/>
            <person name="Scully C."/>
            <person name="Dijksterhuis J."/>
            <person name="Roader J."/>
            <person name="Houbraken J."/>
        </authorList>
    </citation>
    <scope>NUCLEOTIDE SEQUENCE</scope>
    <source>
        <strain evidence="4">M34</strain>
    </source>
</reference>
<dbReference type="Pfam" id="PF00385">
    <property type="entry name" value="Chromo"/>
    <property type="match status" value="1"/>
</dbReference>
<feature type="region of interest" description="Disordered" evidence="2">
    <location>
        <begin position="498"/>
        <end position="518"/>
    </location>
</feature>
<keyword evidence="5" id="KW-1185">Reference proteome</keyword>
<organism evidence="4 5">
    <name type="scientific">Cadophora malorum</name>
    <dbReference type="NCBI Taxonomy" id="108018"/>
    <lineage>
        <taxon>Eukaryota</taxon>
        <taxon>Fungi</taxon>
        <taxon>Dikarya</taxon>
        <taxon>Ascomycota</taxon>
        <taxon>Pezizomycotina</taxon>
        <taxon>Leotiomycetes</taxon>
        <taxon>Helotiales</taxon>
        <taxon>Ploettnerulaceae</taxon>
        <taxon>Cadophora</taxon>
    </lineage>
</organism>
<feature type="domain" description="Chromo" evidence="3">
    <location>
        <begin position="422"/>
        <end position="483"/>
    </location>
</feature>
<feature type="region of interest" description="Disordered" evidence="2">
    <location>
        <begin position="309"/>
        <end position="337"/>
    </location>
</feature>
<dbReference type="AlphaFoldDB" id="A0A8H7TB34"/>
<evidence type="ECO:0000313" key="4">
    <source>
        <dbReference type="EMBL" id="KAG4418320.1"/>
    </source>
</evidence>
<feature type="region of interest" description="Disordered" evidence="2">
    <location>
        <begin position="358"/>
        <end position="403"/>
    </location>
</feature>
<comment type="caution">
    <text evidence="4">The sequence shown here is derived from an EMBL/GenBank/DDBJ whole genome shotgun (WGS) entry which is preliminary data.</text>
</comment>
<dbReference type="Gene3D" id="2.40.50.40">
    <property type="match status" value="1"/>
</dbReference>
<accession>A0A8H7TB34</accession>
<dbReference type="GO" id="GO:0006338">
    <property type="term" value="P:chromatin remodeling"/>
    <property type="evidence" value="ECO:0007669"/>
    <property type="project" value="UniProtKB-ARBA"/>
</dbReference>
<evidence type="ECO:0000256" key="2">
    <source>
        <dbReference type="SAM" id="MobiDB-lite"/>
    </source>
</evidence>
<gene>
    <name evidence="4" type="ORF">IFR04_008529</name>
</gene>
<dbReference type="PANTHER" id="PTHR38886:SF1">
    <property type="entry name" value="NACHT-NTPASE AND P-LOOP NTPASES N-TERMINAL DOMAIN-CONTAINING PROTEIN"/>
    <property type="match status" value="1"/>
</dbReference>
<dbReference type="Proteomes" id="UP000664132">
    <property type="component" value="Unassembled WGS sequence"/>
</dbReference>
<protein>
    <recommendedName>
        <fullName evidence="3">Chromo domain-containing protein</fullName>
    </recommendedName>
</protein>
<name>A0A8H7TB34_9HELO</name>
<feature type="compositionally biased region" description="Acidic residues" evidence="2">
    <location>
        <begin position="377"/>
        <end position="387"/>
    </location>
</feature>
<evidence type="ECO:0000256" key="1">
    <source>
        <dbReference type="ARBA" id="ARBA00011353"/>
    </source>
</evidence>
<feature type="compositionally biased region" description="Basic and acidic residues" evidence="2">
    <location>
        <begin position="388"/>
        <end position="400"/>
    </location>
</feature>